<feature type="region of interest" description="Disordered" evidence="1">
    <location>
        <begin position="76"/>
        <end position="111"/>
    </location>
</feature>
<evidence type="ECO:0000256" key="1">
    <source>
        <dbReference type="SAM" id="MobiDB-lite"/>
    </source>
</evidence>
<feature type="compositionally biased region" description="Basic residues" evidence="1">
    <location>
        <begin position="81"/>
        <end position="92"/>
    </location>
</feature>
<protein>
    <submittedName>
        <fullName evidence="2">Uncharacterized protein</fullName>
    </submittedName>
</protein>
<sequence length="290" mass="32503">SLQINPLPLRRLQNKLPRLRIRRHVQRRHAIRILLIPLGPRHEQHQRRIPMPLAHRMMQRRHAIHIRRIERTLPLANQQPHHGHAPRRRRPMQRQLTPPILDPRTRRRPHRQQFPCDIEIVARRGKMQGRLAGIVLLVHVCVLGKQQVNDGLSVLARRRHHEGRPARGVRRVDVEGFELHKEGYDGEVVVGDGPVEGEAVVGVAEGGEGGVRVEEGFDTLGVAFATGRVDGVFARVGVFHCAWWVGRALDMGTGVKWGAGAGVGMDPAAREILPGGRREGGSVVFSQPSS</sequence>
<organism evidence="2 3">
    <name type="scientific">Corynespora cassiicola Philippines</name>
    <dbReference type="NCBI Taxonomy" id="1448308"/>
    <lineage>
        <taxon>Eukaryota</taxon>
        <taxon>Fungi</taxon>
        <taxon>Dikarya</taxon>
        <taxon>Ascomycota</taxon>
        <taxon>Pezizomycotina</taxon>
        <taxon>Dothideomycetes</taxon>
        <taxon>Pleosporomycetidae</taxon>
        <taxon>Pleosporales</taxon>
        <taxon>Corynesporascaceae</taxon>
        <taxon>Corynespora</taxon>
    </lineage>
</organism>
<evidence type="ECO:0000313" key="3">
    <source>
        <dbReference type="Proteomes" id="UP000240883"/>
    </source>
</evidence>
<keyword evidence="3" id="KW-1185">Reference proteome</keyword>
<dbReference type="EMBL" id="KZ678129">
    <property type="protein sequence ID" value="PSN72686.1"/>
    <property type="molecule type" value="Genomic_DNA"/>
</dbReference>
<dbReference type="AlphaFoldDB" id="A0A2T2P5B3"/>
<name>A0A2T2P5B3_CORCC</name>
<proteinExistence type="predicted"/>
<evidence type="ECO:0000313" key="2">
    <source>
        <dbReference type="EMBL" id="PSN72686.1"/>
    </source>
</evidence>
<dbReference type="Proteomes" id="UP000240883">
    <property type="component" value="Unassembled WGS sequence"/>
</dbReference>
<feature type="non-terminal residue" evidence="2">
    <location>
        <position position="1"/>
    </location>
</feature>
<accession>A0A2T2P5B3</accession>
<gene>
    <name evidence="2" type="ORF">BS50DRAFT_652819</name>
</gene>
<reference evidence="2 3" key="1">
    <citation type="journal article" date="2018" name="Front. Microbiol.">
        <title>Genome-Wide Analysis of Corynespora cassiicola Leaf Fall Disease Putative Effectors.</title>
        <authorList>
            <person name="Lopez D."/>
            <person name="Ribeiro S."/>
            <person name="Label P."/>
            <person name="Fumanal B."/>
            <person name="Venisse J.S."/>
            <person name="Kohler A."/>
            <person name="de Oliveira R.R."/>
            <person name="Labutti K."/>
            <person name="Lipzen A."/>
            <person name="Lail K."/>
            <person name="Bauer D."/>
            <person name="Ohm R.A."/>
            <person name="Barry K.W."/>
            <person name="Spatafora J."/>
            <person name="Grigoriev I.V."/>
            <person name="Martin F.M."/>
            <person name="Pujade-Renaud V."/>
        </authorList>
    </citation>
    <scope>NUCLEOTIDE SEQUENCE [LARGE SCALE GENOMIC DNA]</scope>
    <source>
        <strain evidence="2 3">Philippines</strain>
    </source>
</reference>